<evidence type="ECO:0000256" key="2">
    <source>
        <dbReference type="SAM" id="Phobius"/>
    </source>
</evidence>
<dbReference type="InterPro" id="IPR036259">
    <property type="entry name" value="MFS_trans_sf"/>
</dbReference>
<gene>
    <name evidence="3" type="ORF">FRZ00_17900</name>
</gene>
<feature type="compositionally biased region" description="Basic and acidic residues" evidence="1">
    <location>
        <begin position="195"/>
        <end position="204"/>
    </location>
</feature>
<feature type="transmembrane region" description="Helical" evidence="2">
    <location>
        <begin position="345"/>
        <end position="364"/>
    </location>
</feature>
<feature type="transmembrane region" description="Helical" evidence="2">
    <location>
        <begin position="141"/>
        <end position="162"/>
    </location>
</feature>
<dbReference type="OrthoDB" id="5317164at2"/>
<dbReference type="Gene3D" id="1.20.1250.20">
    <property type="entry name" value="MFS general substrate transporter like domains"/>
    <property type="match status" value="2"/>
</dbReference>
<feature type="transmembrane region" description="Helical" evidence="2">
    <location>
        <begin position="107"/>
        <end position="129"/>
    </location>
</feature>
<feature type="transmembrane region" description="Helical" evidence="2">
    <location>
        <begin position="432"/>
        <end position="454"/>
    </location>
</feature>
<feature type="transmembrane region" description="Helical" evidence="2">
    <location>
        <begin position="403"/>
        <end position="426"/>
    </location>
</feature>
<evidence type="ECO:0000256" key="1">
    <source>
        <dbReference type="SAM" id="MobiDB-lite"/>
    </source>
</evidence>
<feature type="transmembrane region" description="Helical" evidence="2">
    <location>
        <begin position="370"/>
        <end position="391"/>
    </location>
</feature>
<keyword evidence="2" id="KW-0812">Transmembrane</keyword>
<dbReference type="Pfam" id="PF07690">
    <property type="entry name" value="MFS_1"/>
    <property type="match status" value="1"/>
</dbReference>
<comment type="caution">
    <text evidence="3">The sequence shown here is derived from an EMBL/GenBank/DDBJ whole genome shotgun (WGS) entry which is preliminary data.</text>
</comment>
<dbReference type="SUPFAM" id="SSF103473">
    <property type="entry name" value="MFS general substrate transporter"/>
    <property type="match status" value="1"/>
</dbReference>
<dbReference type="AlphaFoldDB" id="A0A5N5W651"/>
<proteinExistence type="predicted"/>
<keyword evidence="4" id="KW-1185">Reference proteome</keyword>
<feature type="transmembrane region" description="Helical" evidence="2">
    <location>
        <begin position="312"/>
        <end position="333"/>
    </location>
</feature>
<evidence type="ECO:0000313" key="3">
    <source>
        <dbReference type="EMBL" id="KAB7843376.1"/>
    </source>
</evidence>
<dbReference type="PANTHER" id="PTHR23523">
    <property type="match status" value="1"/>
</dbReference>
<reference evidence="3 4" key="1">
    <citation type="journal article" date="2019" name="Microb. Cell Fact.">
        <title>Exploring novel herbicidin analogues by transcriptional regulator overexpression and MS/MS molecular networking.</title>
        <authorList>
            <person name="Shi Y."/>
            <person name="Gu R."/>
            <person name="Li Y."/>
            <person name="Wang X."/>
            <person name="Ren W."/>
            <person name="Li X."/>
            <person name="Wang L."/>
            <person name="Xie Y."/>
            <person name="Hong B."/>
        </authorList>
    </citation>
    <scope>NUCLEOTIDE SEQUENCE [LARGE SCALE GENOMIC DNA]</scope>
    <source>
        <strain evidence="3 4">US-43</strain>
    </source>
</reference>
<dbReference type="CDD" id="cd17339">
    <property type="entry name" value="MFS_NIMT_CynX_like"/>
    <property type="match status" value="1"/>
</dbReference>
<dbReference type="EMBL" id="VOKX01000033">
    <property type="protein sequence ID" value="KAB7843376.1"/>
    <property type="molecule type" value="Genomic_DNA"/>
</dbReference>
<feature type="transmembrane region" description="Helical" evidence="2">
    <location>
        <begin position="79"/>
        <end position="101"/>
    </location>
</feature>
<feature type="transmembrane region" description="Helical" evidence="2">
    <location>
        <begin position="174"/>
        <end position="191"/>
    </location>
</feature>
<feature type="transmembrane region" description="Helical" evidence="2">
    <location>
        <begin position="280"/>
        <end position="300"/>
    </location>
</feature>
<feature type="region of interest" description="Disordered" evidence="1">
    <location>
        <begin position="195"/>
        <end position="270"/>
    </location>
</feature>
<dbReference type="PANTHER" id="PTHR23523:SF2">
    <property type="entry name" value="2-NITROIMIDAZOLE TRANSPORTER"/>
    <property type="match status" value="1"/>
</dbReference>
<evidence type="ECO:0000313" key="4">
    <source>
        <dbReference type="Proteomes" id="UP000327000"/>
    </source>
</evidence>
<dbReference type="GO" id="GO:0022857">
    <property type="term" value="F:transmembrane transporter activity"/>
    <property type="evidence" value="ECO:0007669"/>
    <property type="project" value="InterPro"/>
</dbReference>
<feature type="transmembrane region" description="Helical" evidence="2">
    <location>
        <begin position="46"/>
        <end position="67"/>
    </location>
</feature>
<dbReference type="Proteomes" id="UP000327000">
    <property type="component" value="Unassembled WGS sequence"/>
</dbReference>
<keyword evidence="2" id="KW-0472">Membrane</keyword>
<keyword evidence="2" id="KW-1133">Transmembrane helix</keyword>
<name>A0A5N5W651_STRMB</name>
<organism evidence="3 4">
    <name type="scientific">Streptomyces mobaraensis</name>
    <name type="common">Streptoverticillium mobaraense</name>
    <dbReference type="NCBI Taxonomy" id="35621"/>
    <lineage>
        <taxon>Bacteria</taxon>
        <taxon>Bacillati</taxon>
        <taxon>Actinomycetota</taxon>
        <taxon>Actinomycetes</taxon>
        <taxon>Kitasatosporales</taxon>
        <taxon>Streptomycetaceae</taxon>
        <taxon>Streptomyces</taxon>
    </lineage>
</organism>
<dbReference type="InterPro" id="IPR052524">
    <property type="entry name" value="MFS_Cyanate_Porter"/>
</dbReference>
<accession>A0A5N5W651</accession>
<sequence>MTGTARAAASPWPRRFLALGLVLAALNLRPAVTGLGALMEEVRDGLGMNGTVAGLLTSIPSLCFAVLGPAAPRLARRWGPAAVVCAGLAAVATGLALRPFAGGVAGFLLLSALALAGIAVGNVLMPVVVKRWFPDRVGPMTGLYSMALTGGAAITAAGTVPLADAMGGGWRPGLAVWALLALAAALPWAVISRRPGERPERAAREAAVAGTVPDRPSGGIASEGAATGTTSERPVTGTAPKGAERAEATTPNAAPHGAHAPRSADADDARAPRITSSPTAWALAVFFGLQATGAYITMGWMPQIFRDAGVSASTAGLLAAVTMLMGVPFSFLLPRLAARLRNQGPLVVALVACGLVGYTGLWLAPVGGSWAWAVLLGIANSSFPLALTMIGMRARTGAGVVRLSAFAQSVGYLISIPGPLLVGRLYQQTGGWGLPIALLAALMVPQAVAGVLAGRNRSVEDEFRIR</sequence>
<dbReference type="InterPro" id="IPR011701">
    <property type="entry name" value="MFS"/>
</dbReference>
<protein>
    <submittedName>
        <fullName evidence="3">MFS transporter</fullName>
    </submittedName>
</protein>